<dbReference type="RefSeq" id="WP_184266008.1">
    <property type="nucleotide sequence ID" value="NZ_JACIIX010000020.1"/>
</dbReference>
<dbReference type="EMBL" id="JACIIX010000020">
    <property type="protein sequence ID" value="MBB6212286.1"/>
    <property type="molecule type" value="Genomic_DNA"/>
</dbReference>
<reference evidence="1 2" key="1">
    <citation type="submission" date="2020-08" db="EMBL/GenBank/DDBJ databases">
        <title>Genomic Encyclopedia of Type Strains, Phase IV (KMG-IV): sequencing the most valuable type-strain genomes for metagenomic binning, comparative biology and taxonomic classification.</title>
        <authorList>
            <person name="Goeker M."/>
        </authorList>
    </citation>
    <scope>NUCLEOTIDE SEQUENCE [LARGE SCALE GENOMIC DNA]</scope>
    <source>
        <strain evidence="1 2">DSM 11590</strain>
    </source>
</reference>
<protein>
    <submittedName>
        <fullName evidence="1">Phage tail-like protein</fullName>
    </submittedName>
</protein>
<dbReference type="GO" id="GO:0005198">
    <property type="term" value="F:structural molecule activity"/>
    <property type="evidence" value="ECO:0007669"/>
    <property type="project" value="InterPro"/>
</dbReference>
<dbReference type="PANTHER" id="PTHR38009">
    <property type="entry name" value="CONSERVED HYPOTHETICAL PHAGE TAIL PROTEIN"/>
    <property type="match status" value="1"/>
</dbReference>
<name>A0A7W9ZIU1_NOVIT</name>
<dbReference type="Proteomes" id="UP000544872">
    <property type="component" value="Unassembled WGS sequence"/>
</dbReference>
<dbReference type="Pfam" id="PF06841">
    <property type="entry name" value="Phage_T4_gp19"/>
    <property type="match status" value="1"/>
</dbReference>
<dbReference type="NCBIfam" id="TIGR02241">
    <property type="entry name" value="conserved hypothetical phage tail region protein"/>
    <property type="match status" value="1"/>
</dbReference>
<dbReference type="InterPro" id="IPR010667">
    <property type="entry name" value="Phage_T4_Gp19"/>
</dbReference>
<evidence type="ECO:0000313" key="1">
    <source>
        <dbReference type="EMBL" id="MBB6212286.1"/>
    </source>
</evidence>
<comment type="caution">
    <text evidence="1">The sequence shown here is derived from an EMBL/GenBank/DDBJ whole genome shotgun (WGS) entry which is preliminary data.</text>
</comment>
<sequence length="177" mass="19316">MPISPTENYYPPPGFRFTVSVVGTGTALALATSLDASFKEISGIEAKFEVEDVVEGGENRYIHRLPKHGRYPNLVLKRGYVTSASFLAEWASLTVGSSLTVPILTQNLVVMLLDEDAIPLVAWCFNNAWPVGWTVSPLNSMENEILTETMEFTYAYVTRYPVGTVTAMAASVSALMG</sequence>
<gene>
    <name evidence="1" type="ORF">FHS48_003736</name>
</gene>
<organism evidence="1 2">
    <name type="scientific">Novispirillum itersonii</name>
    <name type="common">Aquaspirillum itersonii</name>
    <dbReference type="NCBI Taxonomy" id="189"/>
    <lineage>
        <taxon>Bacteria</taxon>
        <taxon>Pseudomonadati</taxon>
        <taxon>Pseudomonadota</taxon>
        <taxon>Alphaproteobacteria</taxon>
        <taxon>Rhodospirillales</taxon>
        <taxon>Novispirillaceae</taxon>
        <taxon>Novispirillum</taxon>
    </lineage>
</organism>
<proteinExistence type="predicted"/>
<accession>A0A7W9ZIU1</accession>
<evidence type="ECO:0000313" key="2">
    <source>
        <dbReference type="Proteomes" id="UP000544872"/>
    </source>
</evidence>
<keyword evidence="2" id="KW-1185">Reference proteome</keyword>
<dbReference type="AlphaFoldDB" id="A0A7W9ZIU1"/>
<dbReference type="InterPro" id="IPR011747">
    <property type="entry name" value="CHP02241"/>
</dbReference>
<dbReference type="PANTHER" id="PTHR38009:SF1">
    <property type="entry name" value="CONSERVED HYPOTHETICAL PHAGE TAIL PROTEIN"/>
    <property type="match status" value="1"/>
</dbReference>